<gene>
    <name evidence="3" type="ORF">HNR61_005608</name>
</gene>
<feature type="region of interest" description="Disordered" evidence="1">
    <location>
        <begin position="65"/>
        <end position="85"/>
    </location>
</feature>
<organism evidence="3 4">
    <name type="scientific">Actinomadura namibiensis</name>
    <dbReference type="NCBI Taxonomy" id="182080"/>
    <lineage>
        <taxon>Bacteria</taxon>
        <taxon>Bacillati</taxon>
        <taxon>Actinomycetota</taxon>
        <taxon>Actinomycetes</taxon>
        <taxon>Streptosporangiales</taxon>
        <taxon>Thermomonosporaceae</taxon>
        <taxon>Actinomadura</taxon>
    </lineage>
</organism>
<evidence type="ECO:0000313" key="4">
    <source>
        <dbReference type="Proteomes" id="UP000572680"/>
    </source>
</evidence>
<dbReference type="Pfam" id="PF06048">
    <property type="entry name" value="DUF927"/>
    <property type="match status" value="1"/>
</dbReference>
<comment type="caution">
    <text evidence="3">The sequence shown here is derived from an EMBL/GenBank/DDBJ whole genome shotgun (WGS) entry which is preliminary data.</text>
</comment>
<dbReference type="Proteomes" id="UP000572680">
    <property type="component" value="Unassembled WGS sequence"/>
</dbReference>
<sequence length="721" mass="78933">MSTRDHNDDDRPHDPITDGLSSPSSVPPAPDLDVADQPADKRPPTKRDRALALLRQHLQLRRSEHGGWPYARDADTSSDTGSGNGGRLFRFNAAGRRDLCAEARYLWRKAHPDQEPPDDRTLRSVVADLERAAQDAPLDDAAATEWLRQHGVTFTAPIAEDRGLASVLELPGCPLPDGYRVPDPYTISPDGIWIEPRNRDPERITWAPLAVTQVFTDPEGEQMVKLVWLNRGRWQWRIIPRGKAKSGRMLVKELGDFGLPVTEADAKAAERWLAAVETANTDVIDEVTIARSLGWQADGQFVVASGTPYEIHGVEPQLQRALEAHHARGTLSEWQDAIKILGRYPLAAMALYAGLAAPLLEILGVGSFTLNLGGRSTSGKTTAAQAGLSCWANPDEAGGAITSWASTRTAYQARLALAGNGVPVLFDDTQTAERPEHVSQALYQITQNQGKGRMGEWKSYRWRTIVLSTGERSALSFATHQGISARVLDLQGAPFGNTPSSGHDAQTFREGVTANYGHAGPAFVGYLRAYVGEHGPAWLRDRHATLTGIHRQGASDLARRRAPLVAVVRLAAELAHTWNLVPFPSPDDHVWTSLFAANDPRDNRAALALEVIAEYIATNAERLYQPDRHAPAAGWIGVRTQEEGDPNAVALMPEKVREALDRAGYELDAVLPTWREMDALHEHPPTSKQTPRYKLKRRIAGEQVKCLVFTGQALGANDTGS</sequence>
<dbReference type="RefSeq" id="WP_182846116.1">
    <property type="nucleotide sequence ID" value="NZ_BAAALP010000001.1"/>
</dbReference>
<name>A0A7W3QNT8_ACTNM</name>
<dbReference type="InterPro" id="IPR009270">
    <property type="entry name" value="DUF927"/>
</dbReference>
<dbReference type="AlphaFoldDB" id="A0A7W3QNT8"/>
<proteinExistence type="predicted"/>
<keyword evidence="4" id="KW-1185">Reference proteome</keyword>
<dbReference type="EMBL" id="JACJIA010000008">
    <property type="protein sequence ID" value="MBA8953954.1"/>
    <property type="molecule type" value="Genomic_DNA"/>
</dbReference>
<feature type="domain" description="DUF927" evidence="2">
    <location>
        <begin position="188"/>
        <end position="453"/>
    </location>
</feature>
<evidence type="ECO:0000256" key="1">
    <source>
        <dbReference type="SAM" id="MobiDB-lite"/>
    </source>
</evidence>
<reference evidence="3 4" key="1">
    <citation type="submission" date="2020-08" db="EMBL/GenBank/DDBJ databases">
        <title>Genomic Encyclopedia of Type Strains, Phase IV (KMG-IV): sequencing the most valuable type-strain genomes for metagenomic binning, comparative biology and taxonomic classification.</title>
        <authorList>
            <person name="Goeker M."/>
        </authorList>
    </citation>
    <scope>NUCLEOTIDE SEQUENCE [LARGE SCALE GENOMIC DNA]</scope>
    <source>
        <strain evidence="3 4">DSM 44197</strain>
    </source>
</reference>
<feature type="compositionally biased region" description="Basic and acidic residues" evidence="1">
    <location>
        <begin position="1"/>
        <end position="16"/>
    </location>
</feature>
<evidence type="ECO:0000313" key="3">
    <source>
        <dbReference type="EMBL" id="MBA8953954.1"/>
    </source>
</evidence>
<evidence type="ECO:0000259" key="2">
    <source>
        <dbReference type="Pfam" id="PF06048"/>
    </source>
</evidence>
<protein>
    <recommendedName>
        <fullName evidence="2">DUF927 domain-containing protein</fullName>
    </recommendedName>
</protein>
<feature type="region of interest" description="Disordered" evidence="1">
    <location>
        <begin position="1"/>
        <end position="46"/>
    </location>
</feature>
<accession>A0A7W3QNT8</accession>